<evidence type="ECO:0000256" key="17">
    <source>
        <dbReference type="ARBA" id="ARBA00083184"/>
    </source>
</evidence>
<evidence type="ECO:0000256" key="20">
    <source>
        <dbReference type="RuleBase" id="RU004466"/>
    </source>
</evidence>
<reference evidence="22" key="1">
    <citation type="submission" date="2025-08" db="UniProtKB">
        <authorList>
            <consortium name="RefSeq"/>
        </authorList>
    </citation>
    <scope>IDENTIFICATION</scope>
</reference>
<dbReference type="GO" id="GO:0046872">
    <property type="term" value="F:metal ion binding"/>
    <property type="evidence" value="ECO:0007669"/>
    <property type="project" value="UniProtKB-KW"/>
</dbReference>
<protein>
    <recommendedName>
        <fullName evidence="15">All trans-polyprenyl-diphosphate synthase PDSS1</fullName>
        <ecNumber evidence="14">2.5.1.91</ecNumber>
    </recommendedName>
    <alternativeName>
        <fullName evidence="18">All-trans-decaprenyl-diphosphate synthase subunit 1</fullName>
    </alternativeName>
    <alternativeName>
        <fullName evidence="16">Decaprenyl-diphosphate synthase subunit 1</fullName>
    </alternativeName>
    <alternativeName>
        <fullName evidence="17">Solanesyl-diphosphate synthase subunit 1</fullName>
    </alternativeName>
    <alternativeName>
        <fullName evidence="19">Trans-prenyltransferase 1</fullName>
    </alternativeName>
</protein>
<dbReference type="AlphaFoldDB" id="A0A6P3WPE4"/>
<evidence type="ECO:0000313" key="21">
    <source>
        <dbReference type="Proteomes" id="UP000515204"/>
    </source>
</evidence>
<gene>
    <name evidence="22" type="primary">LOC106740817</name>
</gene>
<evidence type="ECO:0000256" key="1">
    <source>
        <dbReference type="ARBA" id="ARBA00001946"/>
    </source>
</evidence>
<evidence type="ECO:0000256" key="14">
    <source>
        <dbReference type="ARBA" id="ARBA00066510"/>
    </source>
</evidence>
<evidence type="ECO:0000256" key="2">
    <source>
        <dbReference type="ARBA" id="ARBA00004173"/>
    </source>
</evidence>
<evidence type="ECO:0000256" key="11">
    <source>
        <dbReference type="ARBA" id="ARBA00051100"/>
    </source>
</evidence>
<comment type="cofactor">
    <cofactor evidence="1">
        <name>Mg(2+)</name>
        <dbReference type="ChEBI" id="CHEBI:18420"/>
    </cofactor>
</comment>
<organism evidence="21 22">
    <name type="scientific">Dinoponera quadriceps</name>
    <name type="common">South American ant</name>
    <dbReference type="NCBI Taxonomy" id="609295"/>
    <lineage>
        <taxon>Eukaryota</taxon>
        <taxon>Metazoa</taxon>
        <taxon>Ecdysozoa</taxon>
        <taxon>Arthropoda</taxon>
        <taxon>Hexapoda</taxon>
        <taxon>Insecta</taxon>
        <taxon>Pterygota</taxon>
        <taxon>Neoptera</taxon>
        <taxon>Endopterygota</taxon>
        <taxon>Hymenoptera</taxon>
        <taxon>Apocrita</taxon>
        <taxon>Aculeata</taxon>
        <taxon>Formicoidea</taxon>
        <taxon>Formicidae</taxon>
        <taxon>Ponerinae</taxon>
        <taxon>Ponerini</taxon>
        <taxon>Dinoponera</taxon>
    </lineage>
</organism>
<dbReference type="FunFam" id="1.10.600.10:FF:000011">
    <property type="entry name" value="Decaprenyl diphosphate synthase subunit 1"/>
    <property type="match status" value="1"/>
</dbReference>
<evidence type="ECO:0000256" key="15">
    <source>
        <dbReference type="ARBA" id="ARBA00073240"/>
    </source>
</evidence>
<proteinExistence type="inferred from homology"/>
<evidence type="ECO:0000256" key="12">
    <source>
        <dbReference type="ARBA" id="ARBA00057934"/>
    </source>
</evidence>
<evidence type="ECO:0000256" key="3">
    <source>
        <dbReference type="ARBA" id="ARBA00006706"/>
    </source>
</evidence>
<dbReference type="InterPro" id="IPR000092">
    <property type="entry name" value="Polyprenyl_synt"/>
</dbReference>
<evidence type="ECO:0000256" key="16">
    <source>
        <dbReference type="ARBA" id="ARBA00080324"/>
    </source>
</evidence>
<name>A0A6P3WPE4_DINQU</name>
<dbReference type="GO" id="GO:0008299">
    <property type="term" value="P:isoprenoid biosynthetic process"/>
    <property type="evidence" value="ECO:0007669"/>
    <property type="project" value="UniProtKB-KW"/>
</dbReference>
<evidence type="ECO:0000256" key="10">
    <source>
        <dbReference type="ARBA" id="ARBA00050825"/>
    </source>
</evidence>
<dbReference type="GO" id="GO:0097269">
    <property type="term" value="F:all-trans-decaprenyl-diphosphate synthase activity"/>
    <property type="evidence" value="ECO:0007669"/>
    <property type="project" value="UniProtKB-EC"/>
</dbReference>
<dbReference type="KEGG" id="dqu:106740817"/>
<dbReference type="GO" id="GO:0032478">
    <property type="term" value="C:heterotetrameric polyprenyl diphosphate synthase complex"/>
    <property type="evidence" value="ECO:0007669"/>
    <property type="project" value="UniProtKB-ARBA"/>
</dbReference>
<keyword evidence="21" id="KW-1185">Reference proteome</keyword>
<dbReference type="SFLD" id="SFLDS00005">
    <property type="entry name" value="Isoprenoid_Synthase_Type_I"/>
    <property type="match status" value="1"/>
</dbReference>
<keyword evidence="6" id="KW-0460">Magnesium</keyword>
<dbReference type="RefSeq" id="XP_014467722.1">
    <property type="nucleotide sequence ID" value="XM_014612236.1"/>
</dbReference>
<keyword evidence="8" id="KW-0496">Mitochondrion</keyword>
<dbReference type="Pfam" id="PF00348">
    <property type="entry name" value="polyprenyl_synt"/>
    <property type="match status" value="1"/>
</dbReference>
<comment type="subunit">
    <text evidence="13">Heterotetramer composed of 2 PDSS1/DPS1 and 2 PDSS2/DLP1 subunits.</text>
</comment>
<dbReference type="OrthoDB" id="9927103at2759"/>
<dbReference type="Gene3D" id="1.10.600.10">
    <property type="entry name" value="Farnesyl Diphosphate Synthase"/>
    <property type="match status" value="1"/>
</dbReference>
<evidence type="ECO:0000256" key="19">
    <source>
        <dbReference type="ARBA" id="ARBA00084036"/>
    </source>
</evidence>
<dbReference type="GO" id="GO:0042811">
    <property type="term" value="P:pheromone biosynthetic process"/>
    <property type="evidence" value="ECO:0007669"/>
    <property type="project" value="UniProtKB-ARBA"/>
</dbReference>
<dbReference type="GO" id="GO:0006744">
    <property type="term" value="P:ubiquinone biosynthetic process"/>
    <property type="evidence" value="ECO:0007669"/>
    <property type="project" value="TreeGrafter"/>
</dbReference>
<keyword evidence="5" id="KW-0479">Metal-binding</keyword>
<evidence type="ECO:0000256" key="13">
    <source>
        <dbReference type="ARBA" id="ARBA00064334"/>
    </source>
</evidence>
<dbReference type="PANTHER" id="PTHR12001">
    <property type="entry name" value="GERANYLGERANYL PYROPHOSPHATE SYNTHASE"/>
    <property type="match status" value="1"/>
</dbReference>
<comment type="catalytic activity">
    <reaction evidence="10">
        <text>6 isopentenyl diphosphate + (2E,6E)-farnesyl diphosphate = all-trans-nonaprenyl diphosphate + 6 diphosphate</text>
        <dbReference type="Rhea" id="RHEA:55364"/>
        <dbReference type="ChEBI" id="CHEBI:33019"/>
        <dbReference type="ChEBI" id="CHEBI:58391"/>
        <dbReference type="ChEBI" id="CHEBI:128769"/>
        <dbReference type="ChEBI" id="CHEBI:175763"/>
    </reaction>
    <physiologicalReaction direction="left-to-right" evidence="10">
        <dbReference type="Rhea" id="RHEA:55365"/>
    </physiologicalReaction>
</comment>
<evidence type="ECO:0000256" key="7">
    <source>
        <dbReference type="ARBA" id="ARBA00023098"/>
    </source>
</evidence>
<dbReference type="GeneID" id="106740817"/>
<dbReference type="EC" id="2.5.1.91" evidence="14"/>
<evidence type="ECO:0000256" key="4">
    <source>
        <dbReference type="ARBA" id="ARBA00022679"/>
    </source>
</evidence>
<accession>A0A6P3WPE4</accession>
<comment type="similarity">
    <text evidence="3 20">Belongs to the FPP/GGPP synthase family.</text>
</comment>
<dbReference type="CDD" id="cd00685">
    <property type="entry name" value="Trans_IPPS_HT"/>
    <property type="match status" value="1"/>
</dbReference>
<dbReference type="SUPFAM" id="SSF48576">
    <property type="entry name" value="Terpenoid synthases"/>
    <property type="match status" value="1"/>
</dbReference>
<keyword evidence="7" id="KW-0443">Lipid metabolism</keyword>
<dbReference type="Proteomes" id="UP000515204">
    <property type="component" value="Unplaced"/>
</dbReference>
<dbReference type="CTD" id="43697"/>
<evidence type="ECO:0000256" key="5">
    <source>
        <dbReference type="ARBA" id="ARBA00022723"/>
    </source>
</evidence>
<dbReference type="InterPro" id="IPR033749">
    <property type="entry name" value="Polyprenyl_synt_CS"/>
</dbReference>
<evidence type="ECO:0000256" key="6">
    <source>
        <dbReference type="ARBA" id="ARBA00022842"/>
    </source>
</evidence>
<evidence type="ECO:0000256" key="18">
    <source>
        <dbReference type="ARBA" id="ARBA00083689"/>
    </source>
</evidence>
<evidence type="ECO:0000313" key="22">
    <source>
        <dbReference type="RefSeq" id="XP_014467722.1"/>
    </source>
</evidence>
<keyword evidence="9" id="KW-0414">Isoprene biosynthesis</keyword>
<sequence>MEGRSVTLVSGGGNERIVGRSVGKEPDSSVSRWSPLTTVLAMACIASGRLCARAEKLCQFGHFAQLRREVTTTTCAKSRLAVGRTCGALLQRCQSKANTPDCRIGLARATSTMQTQMPGSRSDYQIDPYRVIEDDLKDLFENIRKELINATTQKDLHPLVVYYMDGQGKALRPMLSILMARAINYHKGSDVLSYSQQRIAMISEMVHVASLLHDDVIDQSNFRRGKPSVNIVWSQKKVAVAGDFILAVACMILARIQNDDVTITMNQIITDLVQGEFMQLGSKETENERFAHYFSKTYLKTGSLMANCTKSVALLAEVDDHLIEMAYQYGRNVGLAFQLVDDLLDFVASAEAIGKPAAADLKLGLATAPVLFACERYPELNAMIMRRFQEPGDVEKAFELVHKSNGLEQTKFMAKKHCVEATRILQSFVKSPYQKALLVLVDLVLNRMK</sequence>
<keyword evidence="4 20" id="KW-0808">Transferase</keyword>
<dbReference type="PROSITE" id="PS00723">
    <property type="entry name" value="POLYPRENYL_SYNTHASE_1"/>
    <property type="match status" value="1"/>
</dbReference>
<evidence type="ECO:0000256" key="9">
    <source>
        <dbReference type="ARBA" id="ARBA00023229"/>
    </source>
</evidence>
<comment type="catalytic activity">
    <reaction evidence="11">
        <text>7 isopentenyl diphosphate + (2E,6E)-farnesyl diphosphate = all-trans-decaprenyl diphosphate + 7 diphosphate</text>
        <dbReference type="Rhea" id="RHEA:27802"/>
        <dbReference type="ChEBI" id="CHEBI:33019"/>
        <dbReference type="ChEBI" id="CHEBI:60721"/>
        <dbReference type="ChEBI" id="CHEBI:128769"/>
        <dbReference type="ChEBI" id="CHEBI:175763"/>
        <dbReference type="EC" id="2.5.1.91"/>
    </reaction>
    <physiologicalReaction direction="left-to-right" evidence="11">
        <dbReference type="Rhea" id="RHEA:27803"/>
    </physiologicalReaction>
</comment>
<comment type="function">
    <text evidence="12">Heterotetrameric enzyme that catalyzes the condensation of farnesyl diphosphate (FPP), which acts as a primer, and isopentenyl diphosphate (IPP) to produce prenyl diphosphates of varying chain lengths and participates in the determination of the side chain of ubiquinone. Supplies nona and decaprenyl diphosphate, the precursors for the side chain of the isoprenoid quinones ubiquinone-9 (Q9)and ubiquinone-10 (Q10) respectively. The enzyme adds isopentenyl diphosphate molecules sequentially to farnesyl diphosphate with trans stereochemistry.</text>
</comment>
<dbReference type="PROSITE" id="PS00444">
    <property type="entry name" value="POLYPRENYL_SYNTHASE_2"/>
    <property type="match status" value="1"/>
</dbReference>
<dbReference type="InterPro" id="IPR008949">
    <property type="entry name" value="Isoprenoid_synthase_dom_sf"/>
</dbReference>
<evidence type="ECO:0000256" key="8">
    <source>
        <dbReference type="ARBA" id="ARBA00023128"/>
    </source>
</evidence>
<dbReference type="PANTHER" id="PTHR12001:SF69">
    <property type="entry name" value="ALL TRANS-POLYPRENYL-DIPHOSPHATE SYNTHASE PDSS1"/>
    <property type="match status" value="1"/>
</dbReference>
<comment type="subcellular location">
    <subcellularLocation>
        <location evidence="2">Mitochondrion</location>
    </subcellularLocation>
</comment>